<evidence type="ECO:0000259" key="10">
    <source>
        <dbReference type="PROSITE" id="PS51123"/>
    </source>
</evidence>
<evidence type="ECO:0000256" key="5">
    <source>
        <dbReference type="ARBA" id="ARBA00022989"/>
    </source>
</evidence>
<dbReference type="Pfam" id="PF00691">
    <property type="entry name" value="OmpA"/>
    <property type="match status" value="1"/>
</dbReference>
<dbReference type="AlphaFoldDB" id="A0A2S6MZ13"/>
<keyword evidence="12" id="KW-1185">Reference proteome</keyword>
<evidence type="ECO:0000256" key="8">
    <source>
        <dbReference type="SAM" id="MobiDB-lite"/>
    </source>
</evidence>
<feature type="transmembrane region" description="Helical" evidence="9">
    <location>
        <begin position="29"/>
        <end position="49"/>
    </location>
</feature>
<comment type="subcellular location">
    <subcellularLocation>
        <location evidence="1">Cell membrane</location>
        <topology evidence="1">Single-pass membrane protein</topology>
    </subcellularLocation>
</comment>
<evidence type="ECO:0000313" key="12">
    <source>
        <dbReference type="Proteomes" id="UP000239724"/>
    </source>
</evidence>
<dbReference type="InterPro" id="IPR036737">
    <property type="entry name" value="OmpA-like_sf"/>
</dbReference>
<keyword evidence="6 7" id="KW-0472">Membrane</keyword>
<evidence type="ECO:0000313" key="11">
    <source>
        <dbReference type="EMBL" id="PPQ27615.1"/>
    </source>
</evidence>
<comment type="similarity">
    <text evidence="2">Belongs to the MotB family.</text>
</comment>
<keyword evidence="3" id="KW-1003">Cell membrane</keyword>
<gene>
    <name evidence="11" type="ORF">CCS01_26745</name>
</gene>
<dbReference type="GO" id="GO:0005886">
    <property type="term" value="C:plasma membrane"/>
    <property type="evidence" value="ECO:0007669"/>
    <property type="project" value="UniProtKB-SubCell"/>
</dbReference>
<evidence type="ECO:0000256" key="6">
    <source>
        <dbReference type="ARBA" id="ARBA00023136"/>
    </source>
</evidence>
<dbReference type="PROSITE" id="PS51123">
    <property type="entry name" value="OMPA_2"/>
    <property type="match status" value="1"/>
</dbReference>
<dbReference type="InterPro" id="IPR006665">
    <property type="entry name" value="OmpA-like"/>
</dbReference>
<feature type="domain" description="OmpA-like" evidence="10">
    <location>
        <begin position="158"/>
        <end position="276"/>
    </location>
</feature>
<name>A0A2S6MZ13_RHOGL</name>
<dbReference type="RefSeq" id="WP_104521884.1">
    <property type="nucleotide sequence ID" value="NZ_NHRY01000255.1"/>
</dbReference>
<evidence type="ECO:0000256" key="2">
    <source>
        <dbReference type="ARBA" id="ARBA00008914"/>
    </source>
</evidence>
<keyword evidence="4 9" id="KW-0812">Transmembrane</keyword>
<proteinExistence type="inferred from homology"/>
<dbReference type="OrthoDB" id="7170686at2"/>
<dbReference type="Gene3D" id="3.30.1330.60">
    <property type="entry name" value="OmpA-like domain"/>
    <property type="match status" value="1"/>
</dbReference>
<dbReference type="Proteomes" id="UP000239724">
    <property type="component" value="Unassembled WGS sequence"/>
</dbReference>
<evidence type="ECO:0000256" key="4">
    <source>
        <dbReference type="ARBA" id="ARBA00022692"/>
    </source>
</evidence>
<dbReference type="CDD" id="cd07185">
    <property type="entry name" value="OmpA_C-like"/>
    <property type="match status" value="1"/>
</dbReference>
<protein>
    <submittedName>
        <fullName evidence="11">Chemotaxis protein MotB</fullName>
    </submittedName>
</protein>
<accession>A0A2S6MZ13</accession>
<dbReference type="InterPro" id="IPR050330">
    <property type="entry name" value="Bact_OuterMem_StrucFunc"/>
</dbReference>
<comment type="caution">
    <text evidence="11">The sequence shown here is derived from an EMBL/GenBank/DDBJ whole genome shotgun (WGS) entry which is preliminary data.</text>
</comment>
<organism evidence="11 12">
    <name type="scientific">Rhodopila globiformis</name>
    <name type="common">Rhodopseudomonas globiformis</name>
    <dbReference type="NCBI Taxonomy" id="1071"/>
    <lineage>
        <taxon>Bacteria</taxon>
        <taxon>Pseudomonadati</taxon>
        <taxon>Pseudomonadota</taxon>
        <taxon>Alphaproteobacteria</taxon>
        <taxon>Acetobacterales</taxon>
        <taxon>Acetobacteraceae</taxon>
        <taxon>Rhodopila</taxon>
    </lineage>
</organism>
<evidence type="ECO:0000256" key="7">
    <source>
        <dbReference type="PROSITE-ProRule" id="PRU00473"/>
    </source>
</evidence>
<feature type="region of interest" description="Disordered" evidence="8">
    <location>
        <begin position="97"/>
        <end position="121"/>
    </location>
</feature>
<dbReference type="EMBL" id="NHRY01000255">
    <property type="protein sequence ID" value="PPQ27615.1"/>
    <property type="molecule type" value="Genomic_DNA"/>
</dbReference>
<keyword evidence="5 9" id="KW-1133">Transmembrane helix</keyword>
<sequence>MSDPKHAKRPIIVKRHAGHDDEHGGQWKVAYADFVTAMMAFFLIMWLLATMTQSQRVVIARYFSTSSIFDLPSGNGVLSGGKSVMNGDTAAPHITASLKRRDNGGGSGKAGSSEQSNRDRMERQRFEALKAEIERMEQTGRLQGLASHLSLEMTEDGLRIQIFDRDGEPMFAAGSYEPTPRLSMILGVVSEVLATVQNSIIISGHTDAQALQRPNYSNWELSADRANAVRRRMVADGLATSRFVDVEGRAATEPLVPQDPDNPRNRRIAVTILRNAAALRLRQNGRADTAAQP</sequence>
<dbReference type="PANTHER" id="PTHR30329">
    <property type="entry name" value="STATOR ELEMENT OF FLAGELLAR MOTOR COMPLEX"/>
    <property type="match status" value="1"/>
</dbReference>
<feature type="region of interest" description="Disordered" evidence="8">
    <location>
        <begin position="1"/>
        <end position="22"/>
    </location>
</feature>
<evidence type="ECO:0000256" key="1">
    <source>
        <dbReference type="ARBA" id="ARBA00004162"/>
    </source>
</evidence>
<dbReference type="SUPFAM" id="SSF103088">
    <property type="entry name" value="OmpA-like"/>
    <property type="match status" value="1"/>
</dbReference>
<dbReference type="PANTHER" id="PTHR30329:SF21">
    <property type="entry name" value="LIPOPROTEIN YIAD-RELATED"/>
    <property type="match status" value="1"/>
</dbReference>
<dbReference type="InterPro" id="IPR025713">
    <property type="entry name" value="MotB-like_N_dom"/>
</dbReference>
<reference evidence="11 12" key="1">
    <citation type="journal article" date="2018" name="Arch. Microbiol.">
        <title>New insights into the metabolic potential of the phototrophic purple bacterium Rhodopila globiformis DSM 161(T) from its draft genome sequence and evidence for a vanadium-dependent nitrogenase.</title>
        <authorList>
            <person name="Imhoff J.F."/>
            <person name="Rahn T."/>
            <person name="Kunzel S."/>
            <person name="Neulinger S.C."/>
        </authorList>
    </citation>
    <scope>NUCLEOTIDE SEQUENCE [LARGE SCALE GENOMIC DNA]</scope>
    <source>
        <strain evidence="11 12">DSM 161</strain>
    </source>
</reference>
<evidence type="ECO:0000256" key="9">
    <source>
        <dbReference type="SAM" id="Phobius"/>
    </source>
</evidence>
<dbReference type="Pfam" id="PF13677">
    <property type="entry name" value="MotB_plug"/>
    <property type="match status" value="1"/>
</dbReference>
<feature type="compositionally biased region" description="Basic residues" evidence="8">
    <location>
        <begin position="1"/>
        <end position="17"/>
    </location>
</feature>
<evidence type="ECO:0000256" key="3">
    <source>
        <dbReference type="ARBA" id="ARBA00022475"/>
    </source>
</evidence>